<reference evidence="2 3" key="1">
    <citation type="submission" date="2020-04" db="EMBL/GenBank/DDBJ databases">
        <authorList>
            <person name="De Canck E."/>
        </authorList>
    </citation>
    <scope>NUCLEOTIDE SEQUENCE [LARGE SCALE GENOMIC DNA]</scope>
    <source>
        <strain evidence="2 3">LMG 28688</strain>
    </source>
</reference>
<sequence length="327" mass="34615">MPSSAGKYRSVVPVRVGRCLVVLFTLTCAASAAAQSVRDIIGAARLGSGYAQMLNLVATPDISSAHLDVSDGDTPQSLNVTRVPYEGNLVTFSDRNSLGWRVSGGYFRDKGELTGDALNGAAGSITSKWSAFSATGGLFLESKLGYGLTFEPGLDVSVARLLNDTSYAGAATSLQPALDGPLFNWHENAWLITPNAALEWSANLAPERTLTVRGHVAWSWISSFGESDPLLRFRETAGSWSIQSTYSAPTGARLFARPLNYVVNAGYGGFFGPNHDALGFSTVANIGGGFELPLSSSDAQSKRVRAGAAWLFGPHVHGWTVSLGLTY</sequence>
<dbReference type="Proteomes" id="UP000494119">
    <property type="component" value="Unassembled WGS sequence"/>
</dbReference>
<accession>A0A6J5FZF9</accession>
<protein>
    <recommendedName>
        <fullName evidence="4">Autotransporter domain-containing protein</fullName>
    </recommendedName>
</protein>
<evidence type="ECO:0000256" key="1">
    <source>
        <dbReference type="SAM" id="SignalP"/>
    </source>
</evidence>
<keyword evidence="1" id="KW-0732">Signal</keyword>
<evidence type="ECO:0000313" key="2">
    <source>
        <dbReference type="EMBL" id="CAB3788376.1"/>
    </source>
</evidence>
<evidence type="ECO:0008006" key="4">
    <source>
        <dbReference type="Google" id="ProtNLM"/>
    </source>
</evidence>
<gene>
    <name evidence="2" type="ORF">LMG28688_02676</name>
</gene>
<keyword evidence="3" id="KW-1185">Reference proteome</keyword>
<name>A0A6J5FZF9_9BURK</name>
<organism evidence="2 3">
    <name type="scientific">Paraburkholderia caffeinitolerans</name>
    <dbReference type="NCBI Taxonomy" id="1723730"/>
    <lineage>
        <taxon>Bacteria</taxon>
        <taxon>Pseudomonadati</taxon>
        <taxon>Pseudomonadota</taxon>
        <taxon>Betaproteobacteria</taxon>
        <taxon>Burkholderiales</taxon>
        <taxon>Burkholderiaceae</taxon>
        <taxon>Paraburkholderia</taxon>
    </lineage>
</organism>
<dbReference type="EMBL" id="CADIKL010000011">
    <property type="protein sequence ID" value="CAB3788376.1"/>
    <property type="molecule type" value="Genomic_DNA"/>
</dbReference>
<feature type="signal peptide" evidence="1">
    <location>
        <begin position="1"/>
        <end position="34"/>
    </location>
</feature>
<dbReference type="AlphaFoldDB" id="A0A6J5FZF9"/>
<proteinExistence type="predicted"/>
<evidence type="ECO:0000313" key="3">
    <source>
        <dbReference type="Proteomes" id="UP000494119"/>
    </source>
</evidence>
<feature type="chain" id="PRO_5026796747" description="Autotransporter domain-containing protein" evidence="1">
    <location>
        <begin position="35"/>
        <end position="327"/>
    </location>
</feature>